<protein>
    <submittedName>
        <fullName evidence="1">Uncharacterized protein</fullName>
    </submittedName>
</protein>
<dbReference type="Proteomes" id="UP000610960">
    <property type="component" value="Unassembled WGS sequence"/>
</dbReference>
<organism evidence="1 2">
    <name type="scientific">Thermocladium modestius</name>
    <dbReference type="NCBI Taxonomy" id="62609"/>
    <lineage>
        <taxon>Archaea</taxon>
        <taxon>Thermoproteota</taxon>
        <taxon>Thermoprotei</taxon>
        <taxon>Thermoproteales</taxon>
        <taxon>Thermoproteaceae</taxon>
        <taxon>Thermocladium</taxon>
    </lineage>
</organism>
<dbReference type="EMBL" id="BMNL01000001">
    <property type="protein sequence ID" value="GGP19888.1"/>
    <property type="molecule type" value="Genomic_DNA"/>
</dbReference>
<evidence type="ECO:0000313" key="2">
    <source>
        <dbReference type="Proteomes" id="UP000610960"/>
    </source>
</evidence>
<keyword evidence="2" id="KW-1185">Reference proteome</keyword>
<gene>
    <name evidence="1" type="ORF">GCM10007981_05390</name>
</gene>
<comment type="caution">
    <text evidence="1">The sequence shown here is derived from an EMBL/GenBank/DDBJ whole genome shotgun (WGS) entry which is preliminary data.</text>
</comment>
<reference evidence="1" key="2">
    <citation type="submission" date="2020-09" db="EMBL/GenBank/DDBJ databases">
        <authorList>
            <person name="Sun Q."/>
            <person name="Ohkuma M."/>
        </authorList>
    </citation>
    <scope>NUCLEOTIDE SEQUENCE</scope>
    <source>
        <strain evidence="1">JCM 10088</strain>
    </source>
</reference>
<reference evidence="1" key="1">
    <citation type="journal article" date="2014" name="Int. J. Syst. Evol. Microbiol.">
        <title>Complete genome sequence of Corynebacterium casei LMG S-19264T (=DSM 44701T), isolated from a smear-ripened cheese.</title>
        <authorList>
            <consortium name="US DOE Joint Genome Institute (JGI-PGF)"/>
            <person name="Walter F."/>
            <person name="Albersmeier A."/>
            <person name="Kalinowski J."/>
            <person name="Ruckert C."/>
        </authorList>
    </citation>
    <scope>NUCLEOTIDE SEQUENCE</scope>
    <source>
        <strain evidence="1">JCM 10088</strain>
    </source>
</reference>
<dbReference type="RefSeq" id="WP_188595895.1">
    <property type="nucleotide sequence ID" value="NZ_BMNL01000001.1"/>
</dbReference>
<proteinExistence type="predicted"/>
<sequence length="117" mass="13006">MMNDPINLVSRVVNDINEHCGNKEKLRALMDELFNELQDLLIDMGDLGLNSELFKAYLAAYAVVGRIIGDFPQPAQDSLTDELLRLIHGAEARGLEQYDVSAAVKDMLGRIRCGNSQ</sequence>
<accession>A0A830GUN0</accession>
<dbReference type="AlphaFoldDB" id="A0A830GUN0"/>
<evidence type="ECO:0000313" key="1">
    <source>
        <dbReference type="EMBL" id="GGP19888.1"/>
    </source>
</evidence>
<name>A0A830GUN0_9CREN</name>